<sequence>MSLKKIDVFILFFMLSSFIVSCQNIEKTSTKKTYEIKYLDEYVIQDDSIFKSSTIGGLSGIEYRAAENKYYIACDDPKSPRFYKASILIENNSFLKITFDTVVKLKDSKHHFFTSSAVDIESIRAFDKDTLIFSSEGSIKNNQDPSVFLTDSEGNYIDQLILPSNFLADASGQKNQPRHNKALEGLAKDIQGQGYWVAMEGTLEQDGAMPTFTNTGAPIRITHFDMASKKADYQFTYPLDKIAKDPKDQFGVNGVTGIIQLSQHQFLCIERGYAAGYGSQGNTVRIYLANTEKATNTLNFLSLNDKRPVSATKKLLFDLESVRDQLTDRIVDNIEDITFGPTLSNGNQSLILVSDNNFNPPSIQINQFILLELIETLILE</sequence>
<dbReference type="PROSITE" id="PS51257">
    <property type="entry name" value="PROKAR_LIPOPROTEIN"/>
    <property type="match status" value="1"/>
</dbReference>
<dbReference type="InterPro" id="IPR027372">
    <property type="entry name" value="Phytase-like_dom"/>
</dbReference>
<reference evidence="3" key="1">
    <citation type="journal article" date="2019" name="Int. J. Syst. Evol. Microbiol.">
        <title>The Global Catalogue of Microorganisms (GCM) 10K type strain sequencing project: providing services to taxonomists for standard genome sequencing and annotation.</title>
        <authorList>
            <consortium name="The Broad Institute Genomics Platform"/>
            <consortium name="The Broad Institute Genome Sequencing Center for Infectious Disease"/>
            <person name="Wu L."/>
            <person name="Ma J."/>
        </authorList>
    </citation>
    <scope>NUCLEOTIDE SEQUENCE [LARGE SCALE GENOMIC DNA]</scope>
    <source>
        <strain evidence="3">JCM 17106</strain>
    </source>
</reference>
<proteinExistence type="predicted"/>
<gene>
    <name evidence="2" type="ORF">GCM10022393_32580</name>
</gene>
<protein>
    <submittedName>
        <fullName evidence="2">Esterase-like activity of phytase family protein</fullName>
    </submittedName>
</protein>
<name>A0ABP6US70_9FLAO</name>
<evidence type="ECO:0000313" key="3">
    <source>
        <dbReference type="Proteomes" id="UP001500459"/>
    </source>
</evidence>
<dbReference type="PANTHER" id="PTHR37957:SF1">
    <property type="entry name" value="PHYTASE-LIKE DOMAIN-CONTAINING PROTEIN"/>
    <property type="match status" value="1"/>
</dbReference>
<dbReference type="RefSeq" id="WP_344929239.1">
    <property type="nucleotide sequence ID" value="NZ_BAABCW010000015.1"/>
</dbReference>
<feature type="domain" description="Phytase-like" evidence="1">
    <location>
        <begin position="54"/>
        <end position="358"/>
    </location>
</feature>
<organism evidence="2 3">
    <name type="scientific">Aquimarina addita</name>
    <dbReference type="NCBI Taxonomy" id="870485"/>
    <lineage>
        <taxon>Bacteria</taxon>
        <taxon>Pseudomonadati</taxon>
        <taxon>Bacteroidota</taxon>
        <taxon>Flavobacteriia</taxon>
        <taxon>Flavobacteriales</taxon>
        <taxon>Flavobacteriaceae</taxon>
        <taxon>Aquimarina</taxon>
    </lineage>
</organism>
<dbReference type="PANTHER" id="PTHR37957">
    <property type="entry name" value="BLR7070 PROTEIN"/>
    <property type="match status" value="1"/>
</dbReference>
<dbReference type="Proteomes" id="UP001500459">
    <property type="component" value="Unassembled WGS sequence"/>
</dbReference>
<evidence type="ECO:0000313" key="2">
    <source>
        <dbReference type="EMBL" id="GAA3516060.1"/>
    </source>
</evidence>
<keyword evidence="3" id="KW-1185">Reference proteome</keyword>
<dbReference type="EMBL" id="BAABCW010000015">
    <property type="protein sequence ID" value="GAA3516060.1"/>
    <property type="molecule type" value="Genomic_DNA"/>
</dbReference>
<comment type="caution">
    <text evidence="2">The sequence shown here is derived from an EMBL/GenBank/DDBJ whole genome shotgun (WGS) entry which is preliminary data.</text>
</comment>
<evidence type="ECO:0000259" key="1">
    <source>
        <dbReference type="Pfam" id="PF13449"/>
    </source>
</evidence>
<accession>A0ABP6US70</accession>
<dbReference type="Pfam" id="PF13449">
    <property type="entry name" value="Phytase-like"/>
    <property type="match status" value="1"/>
</dbReference>